<keyword evidence="2" id="KW-0812">Transmembrane</keyword>
<feature type="region of interest" description="Disordered" evidence="1">
    <location>
        <begin position="181"/>
        <end position="234"/>
    </location>
</feature>
<accession>A0A3N4IJP8</accession>
<sequence length="337" mass="36045">MRYTQFGSKFWVLTIFTAISVFNLELCTAANIQRRADAEHVTLMNCVDETNTNVKSSQMAYFAGAPNSSPDAVANVGSEPGKTRTWEGGLTIAAFPDSVSFYAQIDRVVGAGEFAGLGKNDYVGFSCWSAYKKNLYRWDGKVCTMVYDCDHRPAPADAHITSINVSQSSFGPIQVGAEVKTTTKTTAVPPTTTSESSTGSSKANSTSVEQQTSPHATDAIPTTPAPTDSSTASANEATGIRTETLVGGIVGGLLGLLALAFVGIFFWLRRSRRQVGSEKFAELASDGEVRSELSGVWPKTATSAQPAYEITDRRRSELLEMDARELGEMDAGGTGRD</sequence>
<dbReference type="STRING" id="1160509.A0A3N4IJP8"/>
<keyword evidence="2" id="KW-0472">Membrane</keyword>
<evidence type="ECO:0000256" key="3">
    <source>
        <dbReference type="SAM" id="SignalP"/>
    </source>
</evidence>
<keyword evidence="3" id="KW-0732">Signal</keyword>
<keyword evidence="5" id="KW-1185">Reference proteome</keyword>
<organism evidence="4 5">
    <name type="scientific">Ascobolus immersus RN42</name>
    <dbReference type="NCBI Taxonomy" id="1160509"/>
    <lineage>
        <taxon>Eukaryota</taxon>
        <taxon>Fungi</taxon>
        <taxon>Dikarya</taxon>
        <taxon>Ascomycota</taxon>
        <taxon>Pezizomycotina</taxon>
        <taxon>Pezizomycetes</taxon>
        <taxon>Pezizales</taxon>
        <taxon>Ascobolaceae</taxon>
        <taxon>Ascobolus</taxon>
    </lineage>
</organism>
<feature type="compositionally biased region" description="Low complexity" evidence="1">
    <location>
        <begin position="181"/>
        <end position="207"/>
    </location>
</feature>
<feature type="transmembrane region" description="Helical" evidence="2">
    <location>
        <begin position="245"/>
        <end position="268"/>
    </location>
</feature>
<feature type="chain" id="PRO_5017961788" description="Mid2 domain-containing protein" evidence="3">
    <location>
        <begin position="30"/>
        <end position="337"/>
    </location>
</feature>
<dbReference type="AlphaFoldDB" id="A0A3N4IJP8"/>
<proteinExistence type="predicted"/>
<reference evidence="4 5" key="1">
    <citation type="journal article" date="2018" name="Nat. Ecol. Evol.">
        <title>Pezizomycetes genomes reveal the molecular basis of ectomycorrhizal truffle lifestyle.</title>
        <authorList>
            <person name="Murat C."/>
            <person name="Payen T."/>
            <person name="Noel B."/>
            <person name="Kuo A."/>
            <person name="Morin E."/>
            <person name="Chen J."/>
            <person name="Kohler A."/>
            <person name="Krizsan K."/>
            <person name="Balestrini R."/>
            <person name="Da Silva C."/>
            <person name="Montanini B."/>
            <person name="Hainaut M."/>
            <person name="Levati E."/>
            <person name="Barry K.W."/>
            <person name="Belfiori B."/>
            <person name="Cichocki N."/>
            <person name="Clum A."/>
            <person name="Dockter R.B."/>
            <person name="Fauchery L."/>
            <person name="Guy J."/>
            <person name="Iotti M."/>
            <person name="Le Tacon F."/>
            <person name="Lindquist E.A."/>
            <person name="Lipzen A."/>
            <person name="Malagnac F."/>
            <person name="Mello A."/>
            <person name="Molinier V."/>
            <person name="Miyauchi S."/>
            <person name="Poulain J."/>
            <person name="Riccioni C."/>
            <person name="Rubini A."/>
            <person name="Sitrit Y."/>
            <person name="Splivallo R."/>
            <person name="Traeger S."/>
            <person name="Wang M."/>
            <person name="Zifcakova L."/>
            <person name="Wipf D."/>
            <person name="Zambonelli A."/>
            <person name="Paolocci F."/>
            <person name="Nowrousian M."/>
            <person name="Ottonello S."/>
            <person name="Baldrian P."/>
            <person name="Spatafora J.W."/>
            <person name="Henrissat B."/>
            <person name="Nagy L.G."/>
            <person name="Aury J.M."/>
            <person name="Wincker P."/>
            <person name="Grigoriev I.V."/>
            <person name="Bonfante P."/>
            <person name="Martin F.M."/>
        </authorList>
    </citation>
    <scope>NUCLEOTIDE SEQUENCE [LARGE SCALE GENOMIC DNA]</scope>
    <source>
        <strain evidence="4 5">RN42</strain>
    </source>
</reference>
<evidence type="ECO:0000256" key="2">
    <source>
        <dbReference type="SAM" id="Phobius"/>
    </source>
</evidence>
<feature type="compositionally biased region" description="Low complexity" evidence="1">
    <location>
        <begin position="216"/>
        <end position="234"/>
    </location>
</feature>
<evidence type="ECO:0000256" key="1">
    <source>
        <dbReference type="SAM" id="MobiDB-lite"/>
    </source>
</evidence>
<evidence type="ECO:0000313" key="4">
    <source>
        <dbReference type="EMBL" id="RPA86365.1"/>
    </source>
</evidence>
<evidence type="ECO:0008006" key="6">
    <source>
        <dbReference type="Google" id="ProtNLM"/>
    </source>
</evidence>
<protein>
    <recommendedName>
        <fullName evidence="6">Mid2 domain-containing protein</fullName>
    </recommendedName>
</protein>
<dbReference type="Proteomes" id="UP000275078">
    <property type="component" value="Unassembled WGS sequence"/>
</dbReference>
<feature type="signal peptide" evidence="3">
    <location>
        <begin position="1"/>
        <end position="29"/>
    </location>
</feature>
<gene>
    <name evidence="4" type="ORF">BJ508DRAFT_302256</name>
</gene>
<name>A0A3N4IJP8_ASCIM</name>
<dbReference type="OrthoDB" id="5213764at2759"/>
<dbReference type="EMBL" id="ML119650">
    <property type="protein sequence ID" value="RPA86365.1"/>
    <property type="molecule type" value="Genomic_DNA"/>
</dbReference>
<evidence type="ECO:0000313" key="5">
    <source>
        <dbReference type="Proteomes" id="UP000275078"/>
    </source>
</evidence>
<keyword evidence="2" id="KW-1133">Transmembrane helix</keyword>